<feature type="compositionally biased region" description="Basic residues" evidence="1">
    <location>
        <begin position="138"/>
        <end position="147"/>
    </location>
</feature>
<dbReference type="InterPro" id="IPR036875">
    <property type="entry name" value="Znf_CCHC_sf"/>
</dbReference>
<dbReference type="PANTHER" id="PTHR33054:SF12">
    <property type="entry name" value="ZINC KNUCKLE FAMILY PROTEIN"/>
    <property type="match status" value="1"/>
</dbReference>
<dbReference type="OrthoDB" id="1311003at2759"/>
<dbReference type="GO" id="GO:0008270">
    <property type="term" value="F:zinc ion binding"/>
    <property type="evidence" value="ECO:0007669"/>
    <property type="project" value="InterPro"/>
</dbReference>
<gene>
    <name evidence="2" type="ORF">H5410_031269</name>
</gene>
<feature type="compositionally biased region" description="Basic residues" evidence="1">
    <location>
        <begin position="122"/>
        <end position="131"/>
    </location>
</feature>
<evidence type="ECO:0008006" key="4">
    <source>
        <dbReference type="Google" id="ProtNLM"/>
    </source>
</evidence>
<keyword evidence="3" id="KW-1185">Reference proteome</keyword>
<comment type="caution">
    <text evidence="2">The sequence shown here is derived from an EMBL/GenBank/DDBJ whole genome shotgun (WGS) entry which is preliminary data.</text>
</comment>
<protein>
    <recommendedName>
        <fullName evidence="4">Zinc knuckle family protein</fullName>
    </recommendedName>
</protein>
<name>A0A9J5YGN0_SOLCO</name>
<dbReference type="Proteomes" id="UP000824120">
    <property type="component" value="Chromosome 6"/>
</dbReference>
<dbReference type="SUPFAM" id="SSF57756">
    <property type="entry name" value="Retrovirus zinc finger-like domains"/>
    <property type="match status" value="1"/>
</dbReference>
<feature type="region of interest" description="Disordered" evidence="1">
    <location>
        <begin position="204"/>
        <end position="228"/>
    </location>
</feature>
<proteinExistence type="predicted"/>
<accession>A0A9J5YGN0</accession>
<feature type="region of interest" description="Disordered" evidence="1">
    <location>
        <begin position="104"/>
        <end position="153"/>
    </location>
</feature>
<dbReference type="GO" id="GO:0003676">
    <property type="term" value="F:nucleic acid binding"/>
    <property type="evidence" value="ECO:0007669"/>
    <property type="project" value="InterPro"/>
</dbReference>
<dbReference type="EMBL" id="JACXVP010000006">
    <property type="protein sequence ID" value="KAG5599899.1"/>
    <property type="molecule type" value="Genomic_DNA"/>
</dbReference>
<organism evidence="2 3">
    <name type="scientific">Solanum commersonii</name>
    <name type="common">Commerson's wild potato</name>
    <name type="synonym">Commerson's nightshade</name>
    <dbReference type="NCBI Taxonomy" id="4109"/>
    <lineage>
        <taxon>Eukaryota</taxon>
        <taxon>Viridiplantae</taxon>
        <taxon>Streptophyta</taxon>
        <taxon>Embryophyta</taxon>
        <taxon>Tracheophyta</taxon>
        <taxon>Spermatophyta</taxon>
        <taxon>Magnoliopsida</taxon>
        <taxon>eudicotyledons</taxon>
        <taxon>Gunneridae</taxon>
        <taxon>Pentapetalae</taxon>
        <taxon>asterids</taxon>
        <taxon>lamiids</taxon>
        <taxon>Solanales</taxon>
        <taxon>Solanaceae</taxon>
        <taxon>Solanoideae</taxon>
        <taxon>Solaneae</taxon>
        <taxon>Solanum</taxon>
    </lineage>
</organism>
<evidence type="ECO:0000256" key="1">
    <source>
        <dbReference type="SAM" id="MobiDB-lite"/>
    </source>
</evidence>
<reference evidence="2 3" key="1">
    <citation type="submission" date="2020-09" db="EMBL/GenBank/DDBJ databases">
        <title>De no assembly of potato wild relative species, Solanum commersonii.</title>
        <authorList>
            <person name="Cho K."/>
        </authorList>
    </citation>
    <scope>NUCLEOTIDE SEQUENCE [LARGE SCALE GENOMIC DNA]</scope>
    <source>
        <strain evidence="2">LZ3.2</strain>
        <tissue evidence="2">Leaf</tissue>
    </source>
</reference>
<dbReference type="AlphaFoldDB" id="A0A9J5YGN0"/>
<sequence>MVRTLLNGLQCQTLAYFRWYKDTYFNGLPLLYAERVRKALRGSHSEIPYANMTYRKIIGTCTQEGLNLCNELKMARQLKMDKLREKFQLGDFCEQFGLPNPIAKEGNKGKYYRSSKDDDSHRRKRSRHRHTSKEERKARKSSRKSKRFTKDRSGRDLNKVKCYKYGKPGHISPNCKLNKLKTLELDDDTYEKVYGLLYTSGSDDDYESDSGSNIEIFSSSDNDDNNRANPCDTCQGHDCNCEDDEIYKLQS</sequence>
<evidence type="ECO:0000313" key="2">
    <source>
        <dbReference type="EMBL" id="KAG5599899.1"/>
    </source>
</evidence>
<evidence type="ECO:0000313" key="3">
    <source>
        <dbReference type="Proteomes" id="UP000824120"/>
    </source>
</evidence>
<dbReference type="PANTHER" id="PTHR33054">
    <property type="entry name" value="CCHC-TYPE DOMAIN-CONTAINING PROTEIN"/>
    <property type="match status" value="1"/>
</dbReference>